<dbReference type="PANTHER" id="PTHR46989:SF3">
    <property type="entry name" value="USPA DOMAIN-CONTAINING PROTEIN"/>
    <property type="match status" value="1"/>
</dbReference>
<reference evidence="3" key="1">
    <citation type="journal article" date="2023" name="PLoS Negl. Trop. Dis.">
        <title>A genome sequence for Biomphalaria pfeifferi, the major vector snail for the human-infecting parasite Schistosoma mansoni.</title>
        <authorList>
            <person name="Bu L."/>
            <person name="Lu L."/>
            <person name="Laidemitt M.R."/>
            <person name="Zhang S.M."/>
            <person name="Mutuku M."/>
            <person name="Mkoji G."/>
            <person name="Steinauer M."/>
            <person name="Loker E.S."/>
        </authorList>
    </citation>
    <scope>NUCLEOTIDE SEQUENCE</scope>
    <source>
        <strain evidence="3">KasaAsao</strain>
    </source>
</reference>
<comment type="caution">
    <text evidence="3">The sequence shown here is derived from an EMBL/GenBank/DDBJ whole genome shotgun (WGS) entry which is preliminary data.</text>
</comment>
<dbReference type="Gene3D" id="3.40.50.620">
    <property type="entry name" value="HUPs"/>
    <property type="match status" value="1"/>
</dbReference>
<evidence type="ECO:0000313" key="3">
    <source>
        <dbReference type="EMBL" id="KAK0064152.1"/>
    </source>
</evidence>
<gene>
    <name evidence="3" type="ORF">Bpfe_006337</name>
</gene>
<evidence type="ECO:0000313" key="4">
    <source>
        <dbReference type="Proteomes" id="UP001233172"/>
    </source>
</evidence>
<proteinExistence type="predicted"/>
<evidence type="ECO:0000256" key="1">
    <source>
        <dbReference type="SAM" id="MobiDB-lite"/>
    </source>
</evidence>
<dbReference type="PANTHER" id="PTHR46989">
    <property type="entry name" value="USP DOMAIN-CONTAINING PROTEIN"/>
    <property type="match status" value="1"/>
</dbReference>
<feature type="non-terminal residue" evidence="3">
    <location>
        <position position="1"/>
    </location>
</feature>
<dbReference type="PRINTS" id="PR01438">
    <property type="entry name" value="UNVRSLSTRESS"/>
</dbReference>
<dbReference type="EMBL" id="JASAOG010000018">
    <property type="protein sequence ID" value="KAK0064152.1"/>
    <property type="molecule type" value="Genomic_DNA"/>
</dbReference>
<name>A0AAD8C0C5_BIOPF</name>
<sequence length="295" mass="32735">FEVFGIFNYFLGPDLPTDPLGGPTGHSEQFPASAVKASHAKLATLAGKEEARADNLGPPPLPLQPQVIQTCGHRSIELGNAHNQEGARRGENLFKSSNSGQTNETTPTTNHIKRIEGADEDRHIIPGIEHIFFEKELEKMEHANSSGHIVVLAVDNSVPSDMAFKFYVDNVSRPGYLLHLVHHSNYWGNFEPMDGGPSPKHCQELMAKEDSKVKEIENKYRKLMAENNIIGDFIVLRGKDAWHDIIQYQEKVNGIMIVMGTRGQNTLRRTFMGSVSDSVVHHASCPVLVCCHPKI</sequence>
<evidence type="ECO:0000259" key="2">
    <source>
        <dbReference type="Pfam" id="PF00582"/>
    </source>
</evidence>
<protein>
    <submittedName>
        <fullName evidence="3">Universal stress protein in QAH/OAS sulfhydrylase 3region</fullName>
    </submittedName>
</protein>
<dbReference type="AlphaFoldDB" id="A0AAD8C0C5"/>
<feature type="domain" description="UspA" evidence="2">
    <location>
        <begin position="149"/>
        <end position="289"/>
    </location>
</feature>
<dbReference type="InterPro" id="IPR006016">
    <property type="entry name" value="UspA"/>
</dbReference>
<dbReference type="Pfam" id="PF00582">
    <property type="entry name" value="Usp"/>
    <property type="match status" value="1"/>
</dbReference>
<dbReference type="SUPFAM" id="SSF52402">
    <property type="entry name" value="Adenine nucleotide alpha hydrolases-like"/>
    <property type="match status" value="1"/>
</dbReference>
<dbReference type="CDD" id="cd23659">
    <property type="entry name" value="USP_At3g01520-like"/>
    <property type="match status" value="1"/>
</dbReference>
<dbReference type="InterPro" id="IPR014729">
    <property type="entry name" value="Rossmann-like_a/b/a_fold"/>
</dbReference>
<reference evidence="3" key="2">
    <citation type="submission" date="2023-04" db="EMBL/GenBank/DDBJ databases">
        <authorList>
            <person name="Bu L."/>
            <person name="Lu L."/>
            <person name="Laidemitt M.R."/>
            <person name="Zhang S.M."/>
            <person name="Mutuku M."/>
            <person name="Mkoji G."/>
            <person name="Steinauer M."/>
            <person name="Loker E.S."/>
        </authorList>
    </citation>
    <scope>NUCLEOTIDE SEQUENCE</scope>
    <source>
        <strain evidence="3">KasaAsao</strain>
        <tissue evidence="3">Whole Snail</tissue>
    </source>
</reference>
<dbReference type="Proteomes" id="UP001233172">
    <property type="component" value="Unassembled WGS sequence"/>
</dbReference>
<feature type="region of interest" description="Disordered" evidence="1">
    <location>
        <begin position="91"/>
        <end position="114"/>
    </location>
</feature>
<dbReference type="InterPro" id="IPR006015">
    <property type="entry name" value="Universal_stress_UspA"/>
</dbReference>
<feature type="compositionally biased region" description="Polar residues" evidence="1">
    <location>
        <begin position="94"/>
        <end position="110"/>
    </location>
</feature>
<organism evidence="3 4">
    <name type="scientific">Biomphalaria pfeifferi</name>
    <name type="common">Bloodfluke planorb</name>
    <name type="synonym">Freshwater snail</name>
    <dbReference type="NCBI Taxonomy" id="112525"/>
    <lineage>
        <taxon>Eukaryota</taxon>
        <taxon>Metazoa</taxon>
        <taxon>Spiralia</taxon>
        <taxon>Lophotrochozoa</taxon>
        <taxon>Mollusca</taxon>
        <taxon>Gastropoda</taxon>
        <taxon>Heterobranchia</taxon>
        <taxon>Euthyneura</taxon>
        <taxon>Panpulmonata</taxon>
        <taxon>Hygrophila</taxon>
        <taxon>Lymnaeoidea</taxon>
        <taxon>Planorbidae</taxon>
        <taxon>Biomphalaria</taxon>
    </lineage>
</organism>
<accession>A0AAD8C0C5</accession>
<keyword evidence="4" id="KW-1185">Reference proteome</keyword>